<dbReference type="OMA" id="STHHHAK"/>
<feature type="compositionally biased region" description="Basic residues" evidence="9">
    <location>
        <begin position="56"/>
        <end position="68"/>
    </location>
</feature>
<feature type="compositionally biased region" description="Pro residues" evidence="9">
    <location>
        <begin position="297"/>
        <end position="326"/>
    </location>
</feature>
<dbReference type="GO" id="GO:0071555">
    <property type="term" value="P:cell wall organization"/>
    <property type="evidence" value="ECO:0007669"/>
    <property type="project" value="UniProtKB-KW"/>
</dbReference>
<comment type="subcellular location">
    <subcellularLocation>
        <location evidence="1">Secreted</location>
        <location evidence="1">Cell wall</location>
    </subcellularLocation>
</comment>
<evidence type="ECO:0000256" key="9">
    <source>
        <dbReference type="SAM" id="MobiDB-lite"/>
    </source>
</evidence>
<dbReference type="Proteomes" id="UP000026962">
    <property type="component" value="Chromosome 1"/>
</dbReference>
<dbReference type="SUPFAM" id="SSF51126">
    <property type="entry name" value="Pectin lyase-like"/>
    <property type="match status" value="1"/>
</dbReference>
<feature type="compositionally biased region" description="Pro residues" evidence="9">
    <location>
        <begin position="151"/>
        <end position="163"/>
    </location>
</feature>
<sequence length="787" mass="81087">MGPTASAATRRSTRPPSSTTTCALRRTAAAVAVSMVLLMSSCLPCCSEARLHYHRRHRRGPHRGHHRAATTTTTNGGSHISQPPAALPPDFDSGESPAEAPGLPPAGIEDAPPRRSPRERPCPTMQPPLKLPELSPVGAPRSRVRGTKPPAFSPAMPPSPSPSPAKAQSHFQAKTPSMPPALPPTKPPVISPDIPPQLSPAKAHSTHHHAKAPSLPPANPPVLSPSPEHPPRHSQSKPPAYGPAKPPTALRPAIPPAALPKPPSVAPAQPPRPLTPLVPAMPPAHAPVKPPAALHPAIPPAATKPPPSFPPAKPPRLAPTMPPPAQAPAETSAPTTPPALPPTTTKEKPPSPLPPAAPSAKNSSSSPPCSSTSITNVFDVRAFGATGNGSSADGDTRAFRAAWKAACSAESATLLVPSDGVFTITSTIFAGPCKPGLTFQIDGVLMPPDGPASWPAADSRRQWIVFYRTDGMTLSGKGTIEGNGEEWWNLPCKPHRGPNGSTLPGPCESPAMIKFVASSDVAVQGLRMENSPQFHLKFDGCSRVLVDGLLVSSPASSPNTDGVHVENTSSVRILNSRISNGDDCVSIGGGCSGVRVENVTCVHGHGISIGGLGARGARACVSNVTVRGARVVDSDNGVRIKTWQGGAGSVSAVVFDAVQMVNVRSCIVIDQYYCDAHGGAGCANQTAAVRVDGVAYRGIHGTYNPHGGGGPVRFACSDTVACTGITMTDVELLPAGGDAGGGASAGGKLADPYCWNAYGVMETLTQPPVHCLQEGRPESLQDQLASC</sequence>
<accession>A0A0E0JHX7</accession>
<reference evidence="10" key="1">
    <citation type="submission" date="2015-04" db="UniProtKB">
        <authorList>
            <consortium name="EnsemblPlants"/>
        </authorList>
    </citation>
    <scope>IDENTIFICATION</scope>
</reference>
<evidence type="ECO:0000256" key="7">
    <source>
        <dbReference type="ARBA" id="ARBA00023316"/>
    </source>
</evidence>
<feature type="compositionally biased region" description="Pro residues" evidence="9">
    <location>
        <begin position="214"/>
        <end position="228"/>
    </location>
</feature>
<dbReference type="HOGENOM" id="CLU_016031_2_1_1"/>
<name>A0A0E0JHX7_ORYPU</name>
<comment type="similarity">
    <text evidence="2 8">Belongs to the glycosyl hydrolase 28 family.</text>
</comment>
<feature type="compositionally biased region" description="Pro residues" evidence="9">
    <location>
        <begin position="177"/>
        <end position="198"/>
    </location>
</feature>
<dbReference type="Gramene" id="OPUNC01G13540.1">
    <property type="protein sequence ID" value="OPUNC01G13540.1"/>
    <property type="gene ID" value="OPUNC01G13540"/>
</dbReference>
<dbReference type="eggNOG" id="ENOG502QTAW">
    <property type="taxonomic scope" value="Eukaryota"/>
</dbReference>
<proteinExistence type="inferred from homology"/>
<evidence type="ECO:0000256" key="8">
    <source>
        <dbReference type="RuleBase" id="RU361169"/>
    </source>
</evidence>
<organism evidence="10">
    <name type="scientific">Oryza punctata</name>
    <name type="common">Red rice</name>
    <dbReference type="NCBI Taxonomy" id="4537"/>
    <lineage>
        <taxon>Eukaryota</taxon>
        <taxon>Viridiplantae</taxon>
        <taxon>Streptophyta</taxon>
        <taxon>Embryophyta</taxon>
        <taxon>Tracheophyta</taxon>
        <taxon>Spermatophyta</taxon>
        <taxon>Magnoliopsida</taxon>
        <taxon>Liliopsida</taxon>
        <taxon>Poales</taxon>
        <taxon>Poaceae</taxon>
        <taxon>BOP clade</taxon>
        <taxon>Oryzoideae</taxon>
        <taxon>Oryzeae</taxon>
        <taxon>Oryzinae</taxon>
        <taxon>Oryza</taxon>
    </lineage>
</organism>
<dbReference type="InterPro" id="IPR012334">
    <property type="entry name" value="Pectin_lyas_fold"/>
</dbReference>
<reference evidence="10" key="2">
    <citation type="submission" date="2018-05" db="EMBL/GenBank/DDBJ databases">
        <title>OpunRS2 (Oryza punctata Reference Sequence Version 2).</title>
        <authorList>
            <person name="Zhang J."/>
            <person name="Kudrna D."/>
            <person name="Lee S."/>
            <person name="Talag J."/>
            <person name="Welchert J."/>
            <person name="Wing R.A."/>
        </authorList>
    </citation>
    <scope>NUCLEOTIDE SEQUENCE [LARGE SCALE GENOMIC DNA]</scope>
</reference>
<keyword evidence="4" id="KW-0964">Secreted</keyword>
<evidence type="ECO:0000256" key="5">
    <source>
        <dbReference type="ARBA" id="ARBA00022801"/>
    </source>
</evidence>
<evidence type="ECO:0000313" key="11">
    <source>
        <dbReference type="Proteomes" id="UP000026962"/>
    </source>
</evidence>
<evidence type="ECO:0000256" key="6">
    <source>
        <dbReference type="ARBA" id="ARBA00023295"/>
    </source>
</evidence>
<dbReference type="AlphaFoldDB" id="A0A0E0JHX7"/>
<evidence type="ECO:0000256" key="3">
    <source>
        <dbReference type="ARBA" id="ARBA00022512"/>
    </source>
</evidence>
<feature type="compositionally biased region" description="Low complexity" evidence="9">
    <location>
        <begin position="358"/>
        <end position="371"/>
    </location>
</feature>
<dbReference type="GO" id="GO:0004650">
    <property type="term" value="F:polygalacturonase activity"/>
    <property type="evidence" value="ECO:0007669"/>
    <property type="project" value="InterPro"/>
</dbReference>
<protein>
    <recommendedName>
        <fullName evidence="12">Polygalacturonase</fullName>
    </recommendedName>
</protein>
<feature type="compositionally biased region" description="Pro residues" evidence="9">
    <location>
        <begin position="253"/>
        <end position="290"/>
    </location>
</feature>
<dbReference type="PANTHER" id="PTHR31375">
    <property type="match status" value="1"/>
</dbReference>
<keyword evidence="5 8" id="KW-0378">Hydrolase</keyword>
<feature type="compositionally biased region" description="Basic and acidic residues" evidence="9">
    <location>
        <begin position="111"/>
        <end position="121"/>
    </location>
</feature>
<evidence type="ECO:0008006" key="12">
    <source>
        <dbReference type="Google" id="ProtNLM"/>
    </source>
</evidence>
<dbReference type="SMART" id="SM00710">
    <property type="entry name" value="PbH1"/>
    <property type="match status" value="4"/>
</dbReference>
<evidence type="ECO:0000256" key="4">
    <source>
        <dbReference type="ARBA" id="ARBA00022525"/>
    </source>
</evidence>
<dbReference type="GO" id="GO:0005975">
    <property type="term" value="P:carbohydrate metabolic process"/>
    <property type="evidence" value="ECO:0007669"/>
    <property type="project" value="InterPro"/>
</dbReference>
<feature type="region of interest" description="Disordered" evidence="9">
    <location>
        <begin position="1"/>
        <end position="20"/>
    </location>
</feature>
<dbReference type="EnsemblPlants" id="OPUNC01G13540.1">
    <property type="protein sequence ID" value="OPUNC01G13540.1"/>
    <property type="gene ID" value="OPUNC01G13540"/>
</dbReference>
<keyword evidence="6 8" id="KW-0326">Glycosidase</keyword>
<dbReference type="InterPro" id="IPR000743">
    <property type="entry name" value="Glyco_hydro_28"/>
</dbReference>
<dbReference type="FunFam" id="2.160.20.10:FF:000012">
    <property type="entry name" value="Polygalacturonase At1g48100 family"/>
    <property type="match status" value="1"/>
</dbReference>
<dbReference type="InterPro" id="IPR011050">
    <property type="entry name" value="Pectin_lyase_fold/virulence"/>
</dbReference>
<dbReference type="STRING" id="4537.A0A0E0JHX7"/>
<keyword evidence="3" id="KW-0134">Cell wall</keyword>
<dbReference type="Pfam" id="PF00295">
    <property type="entry name" value="Glyco_hydro_28"/>
    <property type="match status" value="1"/>
</dbReference>
<evidence type="ECO:0000256" key="1">
    <source>
        <dbReference type="ARBA" id="ARBA00004191"/>
    </source>
</evidence>
<evidence type="ECO:0000256" key="2">
    <source>
        <dbReference type="ARBA" id="ARBA00008834"/>
    </source>
</evidence>
<dbReference type="Gene3D" id="2.160.20.10">
    <property type="entry name" value="Single-stranded right-handed beta-helix, Pectin lyase-like"/>
    <property type="match status" value="1"/>
</dbReference>
<keyword evidence="7" id="KW-0961">Cell wall biogenesis/degradation</keyword>
<evidence type="ECO:0000313" key="10">
    <source>
        <dbReference type="EnsemblPlants" id="OPUNC01G13540.1"/>
    </source>
</evidence>
<keyword evidence="11" id="KW-1185">Reference proteome</keyword>
<dbReference type="PRINTS" id="PR01217">
    <property type="entry name" value="PRICHEXTENSN"/>
</dbReference>
<feature type="region of interest" description="Disordered" evidence="9">
    <location>
        <begin position="56"/>
        <end position="371"/>
    </location>
</feature>
<dbReference type="InterPro" id="IPR006626">
    <property type="entry name" value="PbH1"/>
</dbReference>